<dbReference type="KEGG" id="nev:NTE_00116"/>
<evidence type="ECO:0000256" key="4">
    <source>
        <dbReference type="ARBA" id="ARBA00022741"/>
    </source>
</evidence>
<keyword evidence="3 8" id="KW-0479">Metal-binding</keyword>
<comment type="subunit">
    <text evidence="8">Homodimer.</text>
</comment>
<dbReference type="GO" id="GO:0009435">
    <property type="term" value="P:NAD+ biosynthetic process"/>
    <property type="evidence" value="ECO:0007669"/>
    <property type="project" value="UniProtKB-UniRule"/>
</dbReference>
<dbReference type="InterPro" id="IPR014729">
    <property type="entry name" value="Rossmann-like_a/b/a_fold"/>
</dbReference>
<evidence type="ECO:0000256" key="1">
    <source>
        <dbReference type="ARBA" id="ARBA00005859"/>
    </source>
</evidence>
<evidence type="ECO:0000259" key="11">
    <source>
        <dbReference type="Pfam" id="PF02540"/>
    </source>
</evidence>
<gene>
    <name evidence="8" type="primary">nadE</name>
    <name evidence="12" type="ORF">NTE_00116</name>
</gene>
<dbReference type="Proteomes" id="UP000028194">
    <property type="component" value="Chromosome"/>
</dbReference>
<comment type="catalytic activity">
    <reaction evidence="8 10">
        <text>deamido-NAD(+) + NH4(+) + ATP = AMP + diphosphate + NAD(+) + H(+)</text>
        <dbReference type="Rhea" id="RHEA:21188"/>
        <dbReference type="ChEBI" id="CHEBI:15378"/>
        <dbReference type="ChEBI" id="CHEBI:28938"/>
        <dbReference type="ChEBI" id="CHEBI:30616"/>
        <dbReference type="ChEBI" id="CHEBI:33019"/>
        <dbReference type="ChEBI" id="CHEBI:57540"/>
        <dbReference type="ChEBI" id="CHEBI:58437"/>
        <dbReference type="ChEBI" id="CHEBI:456215"/>
        <dbReference type="EC" id="6.3.1.5"/>
    </reaction>
</comment>
<sequence length="279" mass="30256">MNYYYSSSSPESRVLARLTSGFDRAKTAKSIEKFIAGYVEAARAERGIVMGLSGGLDSAVVAALCTRALDGSGKNVLGLILPSASTPNEDVEDAAAHARELGIEHQTINMEPIVERYMQVLSDDNEDKVARGNLTARVRMSVLYYHAHVGKRLVAGTSDKSEISIGYFTKFGDGGADMIPIAGLYKTQVRELGRYLKVPDAILQKKSSPRLWADHTAEDEIGMGYETIDPILYMLVDRKKTAKEAAVALGVPVDKVKKVQGMIAKSAHKRAMPAAPPKL</sequence>
<keyword evidence="2 8" id="KW-0436">Ligase</keyword>
<dbReference type="GeneID" id="41596056"/>
<evidence type="ECO:0000256" key="2">
    <source>
        <dbReference type="ARBA" id="ARBA00022598"/>
    </source>
</evidence>
<comment type="similarity">
    <text evidence="1 8 9">Belongs to the NAD synthetase family.</text>
</comment>
<dbReference type="GO" id="GO:0046872">
    <property type="term" value="F:metal ion binding"/>
    <property type="evidence" value="ECO:0007669"/>
    <property type="project" value="UniProtKB-KW"/>
</dbReference>
<dbReference type="PANTHER" id="PTHR23090">
    <property type="entry name" value="NH 3 /GLUTAMINE-DEPENDENT NAD + SYNTHETASE"/>
    <property type="match status" value="1"/>
</dbReference>
<evidence type="ECO:0000256" key="8">
    <source>
        <dbReference type="HAMAP-Rule" id="MF_00193"/>
    </source>
</evidence>
<name>A0A075MLP1_9ARCH</name>
<dbReference type="InterPro" id="IPR022926">
    <property type="entry name" value="NH(3)-dep_NAD(+)_synth"/>
</dbReference>
<feature type="binding site" evidence="8">
    <location>
        <begin position="51"/>
        <end position="58"/>
    </location>
    <ligand>
        <name>ATP</name>
        <dbReference type="ChEBI" id="CHEBI:30616"/>
    </ligand>
</feature>
<feature type="binding site" description="in other chain" evidence="8">
    <location>
        <begin position="268"/>
        <end position="269"/>
    </location>
    <ligand>
        <name>deamido-NAD(+)</name>
        <dbReference type="ChEBI" id="CHEBI:58437"/>
        <note>ligand shared between two neighboring subunits</note>
    </ligand>
</feature>
<reference evidence="12 13" key="1">
    <citation type="journal article" date="2014" name="PLoS ONE">
        <title>Genome Sequence of Candidatus Nitrososphaera evergladensis from Group I.1b Enriched from Everglades Soil Reveals Novel Genomic Features of the Ammonia-Oxidizing Archaea.</title>
        <authorList>
            <person name="Zhalnina K.V."/>
            <person name="Dias R."/>
            <person name="Leonard M.T."/>
            <person name="Dorr de Quadros P."/>
            <person name="Camargo F.A."/>
            <person name="Drew J.C."/>
            <person name="Farmerie W.G."/>
            <person name="Daroub S.H."/>
            <person name="Triplett E.W."/>
        </authorList>
    </citation>
    <scope>NUCLEOTIDE SEQUENCE [LARGE SCALE GENOMIC DNA]</scope>
    <source>
        <strain evidence="12 13">SR1</strain>
    </source>
</reference>
<dbReference type="CDD" id="cd00553">
    <property type="entry name" value="NAD_synthase"/>
    <property type="match status" value="1"/>
</dbReference>
<evidence type="ECO:0000256" key="6">
    <source>
        <dbReference type="ARBA" id="ARBA00022842"/>
    </source>
</evidence>
<proteinExistence type="inferred from homology"/>
<evidence type="ECO:0000256" key="5">
    <source>
        <dbReference type="ARBA" id="ARBA00022840"/>
    </source>
</evidence>
<dbReference type="GO" id="GO:0008795">
    <property type="term" value="F:NAD+ synthase activity"/>
    <property type="evidence" value="ECO:0007669"/>
    <property type="project" value="UniProtKB-UniRule"/>
</dbReference>
<dbReference type="Gene3D" id="3.40.50.620">
    <property type="entry name" value="HUPs"/>
    <property type="match status" value="1"/>
</dbReference>
<evidence type="ECO:0000256" key="7">
    <source>
        <dbReference type="ARBA" id="ARBA00023027"/>
    </source>
</evidence>
<feature type="binding site" evidence="8">
    <location>
        <position position="177"/>
    </location>
    <ligand>
        <name>deamido-NAD(+)</name>
        <dbReference type="ChEBI" id="CHEBI:58437"/>
        <note>ligand shared between two neighboring subunits</note>
    </ligand>
</feature>
<feature type="binding site" description="in other chain" evidence="8">
    <location>
        <position position="170"/>
    </location>
    <ligand>
        <name>deamido-NAD(+)</name>
        <dbReference type="ChEBI" id="CHEBI:58437"/>
        <note>ligand shared between two neighboring subunits</note>
    </ligand>
</feature>
<dbReference type="NCBIfam" id="NF010587">
    <property type="entry name" value="PRK13980.1"/>
    <property type="match status" value="1"/>
</dbReference>
<evidence type="ECO:0000313" key="12">
    <source>
        <dbReference type="EMBL" id="AIF82198.1"/>
    </source>
</evidence>
<dbReference type="EC" id="6.3.1.5" evidence="8 10"/>
<dbReference type="FunFam" id="3.40.50.620:FF:000106">
    <property type="entry name" value="Glutamine-dependent NAD(+) synthetase"/>
    <property type="match status" value="1"/>
</dbReference>
<dbReference type="PANTHER" id="PTHR23090:SF9">
    <property type="entry name" value="GLUTAMINE-DEPENDENT NAD(+) SYNTHETASE"/>
    <property type="match status" value="1"/>
</dbReference>
<organism evidence="12 13">
    <name type="scientific">Candidatus Nitrososphaera evergladensis SR1</name>
    <dbReference type="NCBI Taxonomy" id="1459636"/>
    <lineage>
        <taxon>Archaea</taxon>
        <taxon>Nitrososphaerota</taxon>
        <taxon>Nitrososphaeria</taxon>
        <taxon>Nitrososphaerales</taxon>
        <taxon>Nitrososphaeraceae</taxon>
        <taxon>Nitrososphaera</taxon>
    </lineage>
</organism>
<dbReference type="STRING" id="1459636.NTE_00116"/>
<dbReference type="AlphaFoldDB" id="A0A075MLP1"/>
<keyword evidence="6 8" id="KW-0460">Magnesium</keyword>
<keyword evidence="4 8" id="KW-0547">Nucleotide-binding</keyword>
<dbReference type="UniPathway" id="UPA00253">
    <property type="reaction ID" value="UER00333"/>
</dbReference>
<dbReference type="InterPro" id="IPR003694">
    <property type="entry name" value="NAD_synthase"/>
</dbReference>
<feature type="binding site" evidence="8">
    <location>
        <position position="57"/>
    </location>
    <ligand>
        <name>Mg(2+)</name>
        <dbReference type="ChEBI" id="CHEBI:18420"/>
    </ligand>
</feature>
<dbReference type="EMBL" id="CP007174">
    <property type="protein sequence ID" value="AIF82198.1"/>
    <property type="molecule type" value="Genomic_DNA"/>
</dbReference>
<feature type="binding site" evidence="8">
    <location>
        <position position="157"/>
    </location>
    <ligand>
        <name>ATP</name>
        <dbReference type="ChEBI" id="CHEBI:30616"/>
    </ligand>
</feature>
<keyword evidence="5 8" id="KW-0067">ATP-binding</keyword>
<dbReference type="HOGENOM" id="CLU_059327_1_1_2"/>
<comment type="function">
    <text evidence="8">Catalyzes the ATP-dependent amidation of deamido-NAD to form NAD. Uses ammonia as a nitrogen source.</text>
</comment>
<evidence type="ECO:0000313" key="13">
    <source>
        <dbReference type="Proteomes" id="UP000028194"/>
    </source>
</evidence>
<dbReference type="NCBIfam" id="TIGR00552">
    <property type="entry name" value="nadE"/>
    <property type="match status" value="1"/>
</dbReference>
<feature type="binding site" description="in other chain" evidence="8">
    <location>
        <position position="137"/>
    </location>
    <ligand>
        <name>deamido-NAD(+)</name>
        <dbReference type="ChEBI" id="CHEBI:58437"/>
        <note>ligand shared between two neighboring subunits</note>
    </ligand>
</feature>
<dbReference type="GO" id="GO:0005737">
    <property type="term" value="C:cytoplasm"/>
    <property type="evidence" value="ECO:0007669"/>
    <property type="project" value="InterPro"/>
</dbReference>
<dbReference type="HAMAP" id="MF_00193">
    <property type="entry name" value="NadE_ammonia_dep"/>
    <property type="match status" value="1"/>
</dbReference>
<feature type="binding site" evidence="8">
    <location>
        <position position="162"/>
    </location>
    <ligand>
        <name>Mg(2+)</name>
        <dbReference type="ChEBI" id="CHEBI:18420"/>
    </ligand>
</feature>
<evidence type="ECO:0000256" key="9">
    <source>
        <dbReference type="RuleBase" id="RU003811"/>
    </source>
</evidence>
<keyword evidence="7 8" id="KW-0520">NAD</keyword>
<dbReference type="Pfam" id="PF02540">
    <property type="entry name" value="NAD_synthase"/>
    <property type="match status" value="1"/>
</dbReference>
<feature type="binding site" evidence="8">
    <location>
        <position position="208"/>
    </location>
    <ligand>
        <name>ATP</name>
        <dbReference type="ChEBI" id="CHEBI:30616"/>
    </ligand>
</feature>
<dbReference type="SUPFAM" id="SSF52402">
    <property type="entry name" value="Adenine nucleotide alpha hydrolases-like"/>
    <property type="match status" value="1"/>
</dbReference>
<keyword evidence="13" id="KW-1185">Reference proteome</keyword>
<comment type="pathway">
    <text evidence="8">Cofactor biosynthesis; NAD(+) biosynthesis; NAD(+) from deamido-NAD(+) (ammonia route): step 1/1.</text>
</comment>
<dbReference type="eggNOG" id="arCOG00069">
    <property type="taxonomic scope" value="Archaea"/>
</dbReference>
<evidence type="ECO:0000256" key="10">
    <source>
        <dbReference type="RuleBase" id="RU003812"/>
    </source>
</evidence>
<accession>A0A075MLP1</accession>
<evidence type="ECO:0000256" key="3">
    <source>
        <dbReference type="ARBA" id="ARBA00022723"/>
    </source>
</evidence>
<dbReference type="RefSeq" id="WP_226987089.1">
    <property type="nucleotide sequence ID" value="NZ_CP007174.1"/>
</dbReference>
<feature type="domain" description="NAD/GMP synthase" evidence="11">
    <location>
        <begin position="29"/>
        <end position="273"/>
    </location>
</feature>
<dbReference type="GO" id="GO:0005524">
    <property type="term" value="F:ATP binding"/>
    <property type="evidence" value="ECO:0007669"/>
    <property type="project" value="UniProtKB-UniRule"/>
</dbReference>
<feature type="binding site" evidence="8">
    <location>
        <position position="186"/>
    </location>
    <ligand>
        <name>ATP</name>
        <dbReference type="ChEBI" id="CHEBI:30616"/>
    </ligand>
</feature>
<dbReference type="GO" id="GO:0003952">
    <property type="term" value="F:NAD+ synthase (glutamine-hydrolyzing) activity"/>
    <property type="evidence" value="ECO:0007669"/>
    <property type="project" value="InterPro"/>
</dbReference>
<dbReference type="GO" id="GO:0004359">
    <property type="term" value="F:glutaminase activity"/>
    <property type="evidence" value="ECO:0007669"/>
    <property type="project" value="InterPro"/>
</dbReference>
<protein>
    <recommendedName>
        <fullName evidence="8 10">NH(3)-dependent NAD(+) synthetase</fullName>
        <ecNumber evidence="8 10">6.3.1.5</ecNumber>
    </recommendedName>
</protein>
<dbReference type="InterPro" id="IPR022310">
    <property type="entry name" value="NAD/GMP_synthase"/>
</dbReference>